<dbReference type="AlphaFoldDB" id="A0A0D0TYB1"/>
<accession>A0A0D0TYB1</accession>
<dbReference type="HOGENOM" id="CLU_1421352_0_0_1"/>
<proteinExistence type="predicted"/>
<name>A0A0D0TYB1_9TREE</name>
<feature type="compositionally biased region" description="Basic and acidic residues" evidence="1">
    <location>
        <begin position="72"/>
        <end position="94"/>
    </location>
</feature>
<protein>
    <submittedName>
        <fullName evidence="2">Uncharacterized protein</fullName>
    </submittedName>
</protein>
<keyword evidence="3" id="KW-1185">Reference proteome</keyword>
<evidence type="ECO:0000313" key="2">
    <source>
        <dbReference type="EMBL" id="KIR40868.1"/>
    </source>
</evidence>
<sequence length="191" mass="21392">MKYEDEIMQPLTLCDPTYIRAHLVQPGISKSVSIFVAFPAPSSSEPDKLPEIVLGTTTFNQSTSSSTISRYSENEKTISRNTSEEGDHIVKSPNEKGPSAVERRGVFIPFAAKYQSLSQGLSIPLNLGQIERELGGFITELICVIVGRHTMMLNWCLQVVKKRMSYAWRARQGWNSPNHRDSPGYPDYTLP</sequence>
<dbReference type="Proteomes" id="UP000053392">
    <property type="component" value="Unassembled WGS sequence"/>
</dbReference>
<organism evidence="2 3">
    <name type="scientific">Cryptococcus deuterogattii Ram5</name>
    <dbReference type="NCBI Taxonomy" id="1296110"/>
    <lineage>
        <taxon>Eukaryota</taxon>
        <taxon>Fungi</taxon>
        <taxon>Dikarya</taxon>
        <taxon>Basidiomycota</taxon>
        <taxon>Agaricomycotina</taxon>
        <taxon>Tremellomycetes</taxon>
        <taxon>Tremellales</taxon>
        <taxon>Cryptococcaceae</taxon>
        <taxon>Cryptococcus</taxon>
        <taxon>Cryptococcus gattii species complex</taxon>
    </lineage>
</organism>
<evidence type="ECO:0000256" key="1">
    <source>
        <dbReference type="SAM" id="MobiDB-lite"/>
    </source>
</evidence>
<dbReference type="OrthoDB" id="2574993at2759"/>
<dbReference type="EMBL" id="KN847902">
    <property type="protein sequence ID" value="KIR40868.1"/>
    <property type="molecule type" value="Genomic_DNA"/>
</dbReference>
<evidence type="ECO:0000313" key="3">
    <source>
        <dbReference type="Proteomes" id="UP000053392"/>
    </source>
</evidence>
<gene>
    <name evidence="2" type="ORF">I313_03524</name>
</gene>
<feature type="region of interest" description="Disordered" evidence="1">
    <location>
        <begin position="64"/>
        <end position="99"/>
    </location>
</feature>
<reference evidence="2 3" key="1">
    <citation type="submission" date="2015-01" db="EMBL/GenBank/DDBJ databases">
        <title>The Genome Sequence of Cryptococcus gattii Ram5.</title>
        <authorList>
            <consortium name="The Broad Institute Genomics Platform"/>
            <person name="Cuomo C."/>
            <person name="Litvintseva A."/>
            <person name="Chen Y."/>
            <person name="Heitman J."/>
            <person name="Sun S."/>
            <person name="Springer D."/>
            <person name="Dromer F."/>
            <person name="Young S."/>
            <person name="Zeng Q."/>
            <person name="Gargeya S."/>
            <person name="Abouelleil A."/>
            <person name="Alvarado L."/>
            <person name="Chapman S.B."/>
            <person name="Gainer-Dewar J."/>
            <person name="Goldberg J."/>
            <person name="Griggs A."/>
            <person name="Gujja S."/>
            <person name="Hansen M."/>
            <person name="Howarth C."/>
            <person name="Imamovic A."/>
            <person name="Larimer J."/>
            <person name="Murphy C."/>
            <person name="Naylor J."/>
            <person name="Pearson M."/>
            <person name="Priest M."/>
            <person name="Roberts A."/>
            <person name="Saif S."/>
            <person name="Shea T."/>
            <person name="Sykes S."/>
            <person name="Wortman J."/>
            <person name="Nusbaum C."/>
            <person name="Birren B."/>
        </authorList>
    </citation>
    <scope>NUCLEOTIDE SEQUENCE [LARGE SCALE GENOMIC DNA]</scope>
    <source>
        <strain evidence="2 3">Ram5</strain>
    </source>
</reference>